<name>Q9LN23_ARATH</name>
<dbReference type="AlphaFoldDB" id="Q9LN23"/>
<sequence length="313" mass="35406">MEKASNSNKSTKFSKMLQRAMSIGHSAAPFSPRRDFHQHRTTSTANRGIFFSSPLVPTAARVRRNTKYEAVFAEPTSPKVSCIGQVKLARPKCPEKKNKAPKNLKTASSLSSCVIKEEDNGSFSKLKRIFSMRSYPSRKSNSTAFAAAAAREHPIAEVDAVTAAPSLGAMKKFASSREALGGFDWTVQMKREKEDVMIPCSVGIPLTQLEDLSLCPKPKSEVNLWKRRTMDRPKPLQHFLSGYDNERFEIQMHTLLPNHLYAYQNRTQKYQILTMFIKVFRGQDDQKGYGSKSCPMSSQIHLWKKTMRTTIYN</sequence>
<organism evidence="1">
    <name type="scientific">Arabidopsis thaliana</name>
    <name type="common">Mouse-ear cress</name>
    <dbReference type="NCBI Taxonomy" id="3702"/>
    <lineage>
        <taxon>Eukaryota</taxon>
        <taxon>Viridiplantae</taxon>
        <taxon>Streptophyta</taxon>
        <taxon>Embryophyta</taxon>
        <taxon>Tracheophyta</taxon>
        <taxon>Spermatophyta</taxon>
        <taxon>Magnoliopsida</taxon>
        <taxon>eudicotyledons</taxon>
        <taxon>Gunneridae</taxon>
        <taxon>Pentapetalae</taxon>
        <taxon>rosids</taxon>
        <taxon>malvids</taxon>
        <taxon>Brassicales</taxon>
        <taxon>Brassicaceae</taxon>
        <taxon>Camelineae</taxon>
        <taxon>Arabidopsis</taxon>
    </lineage>
</organism>
<dbReference type="ExpressionAtlas" id="Q9LN23">
    <property type="expression patterns" value="baseline and differential"/>
</dbReference>
<reference key="1">
    <citation type="journal article" date="2000" name="Nature">
        <title>Sequence and analysis of chromosome 1 of the plant Arabidopsis thaliana.</title>
        <authorList>
            <person name="Theologis A."/>
            <person name="Ecker J.R."/>
            <person name="Palm C.J."/>
            <person name="Federspiel N.A."/>
            <person name="Kaul S."/>
            <person name="White O."/>
            <person name="Alonso J."/>
            <person name="Altafi H."/>
            <person name="Araujo R."/>
            <person name="Bowman C.L."/>
            <person name="Brooks S.Y."/>
            <person name="Buehler E."/>
            <person name="Chan A."/>
            <person name="Chao Q."/>
            <person name="Chen H."/>
            <person name="Cheuk R.F."/>
            <person name="Chin C.W."/>
            <person name="Chung M.K."/>
            <person name="Conn L."/>
            <person name="Conway A.B."/>
            <person name="Conway A.R."/>
            <person name="Creasy T.H."/>
            <person name="Dewar K."/>
            <person name="Dunn P."/>
            <person name="Etgu P."/>
            <person name="Feldblyum T.V."/>
            <person name="Feng J."/>
            <person name="Fong B."/>
            <person name="Fujii C.Y."/>
            <person name="Gill J.E."/>
            <person name="Goldsmith A.D."/>
            <person name="Haas B."/>
            <person name="Hansen N.F."/>
            <person name="Hughes B."/>
            <person name="Huizar L."/>
            <person name="Hunter J.L."/>
            <person name="Jenkins J."/>
            <person name="Johnson-Hopson C."/>
            <person name="Khan S."/>
            <person name="Khaykin E."/>
            <person name="Kim C.J."/>
            <person name="Koo H.L."/>
            <person name="Kremenetskaia I."/>
            <person name="Kurtz D.B."/>
            <person name="Kwan A."/>
            <person name="Lam B."/>
            <person name="Langin-Hooper S."/>
            <person name="Lee A."/>
            <person name="Lee J.M."/>
            <person name="Lenz C.A."/>
            <person name="Li J.H."/>
            <person name="Li Y."/>
            <person name="Lin X."/>
            <person name="Liu S.X."/>
            <person name="Liu Z.A."/>
            <person name="Luros J.S."/>
            <person name="Maiti R."/>
            <person name="Marziali A."/>
            <person name="Militscher J."/>
            <person name="Miranda M."/>
            <person name="Nguyen M."/>
            <person name="Nierman W.C."/>
            <person name="Osborne B.I."/>
            <person name="Pai G."/>
            <person name="Peterson J."/>
            <person name="Pham P.K."/>
            <person name="Rizzo M."/>
            <person name="Rooney T."/>
            <person name="Rowley D."/>
            <person name="Sakano H."/>
            <person name="Salzberg S.L."/>
            <person name="Schwartz J.R."/>
            <person name="Shinn P."/>
            <person name="Southwick A.M."/>
            <person name="Sun H."/>
            <person name="Tallon L.J."/>
            <person name="Tambunga G."/>
            <person name="Toriumi M.J."/>
            <person name="Town C.D."/>
            <person name="Utterback T."/>
            <person name="Van Aken S."/>
            <person name="Vaysberg M."/>
            <person name="Vysotskaia V.S."/>
            <person name="Walker M."/>
            <person name="Wu D."/>
            <person name="Yu G."/>
            <person name="Fraser C.M."/>
            <person name="Venter J.C."/>
            <person name="Davis R.W."/>
        </authorList>
    </citation>
    <scope>NUCLEOTIDE SEQUENCE [LARGE SCALE GENOMIC DNA]</scope>
    <source>
        <strain>cv. Columbia</strain>
    </source>
</reference>
<accession>Q9LN23</accession>
<dbReference type="PIR" id="G86336">
    <property type="entry name" value="G86336"/>
</dbReference>
<dbReference type="PANTHER" id="PTHR34779">
    <property type="entry name" value="OS09G0542900 PROTEIN"/>
    <property type="match status" value="1"/>
</dbReference>
<proteinExistence type="predicted"/>
<gene>
    <name evidence="1" type="primary">F14O10.9</name>
</gene>
<dbReference type="EMBL" id="AC026234">
    <property type="protein sequence ID" value="AAF88158.1"/>
    <property type="molecule type" value="Genomic_DNA"/>
</dbReference>
<dbReference type="TAIR" id="AT1G20310"/>
<protein>
    <submittedName>
        <fullName evidence="1">F14O10.9 protein</fullName>
    </submittedName>
</protein>
<evidence type="ECO:0000313" key="1">
    <source>
        <dbReference type="EMBL" id="AAF88158.1"/>
    </source>
</evidence>
<dbReference type="PANTHER" id="PTHR34779:SF6">
    <property type="entry name" value="SYRINGOLIDE-INDUCED PROTEIN"/>
    <property type="match status" value="1"/>
</dbReference>
<reference evidence="1" key="2">
    <citation type="submission" date="2000-07" db="EMBL/GenBank/DDBJ databases">
        <title>The sequence of BAC F14O10 from Arabidopsis thaliana chromosome 1.</title>
        <authorList>
            <person name="Liu S.X."/>
            <person name="Vaysberg M."/>
            <person name="Etgu P."/>
            <person name="Lee J.M."/>
            <person name="Lenz C."/>
            <person name="Pham P."/>
            <person name="Sakano H."/>
            <person name="Toriumi M."/>
            <person name="Yu G."/>
            <person name="Chan A."/>
            <person name="Chung M."/>
            <person name="Goldsmith A."/>
            <person name="Liu A."/>
            <person name="Smith A."/>
            <person name="Altafi H."/>
            <person name="Brooks S."/>
            <person name="Buehler E."/>
            <person name="Chao Q."/>
            <person name="Conn L."/>
            <person name="Conway A.B."/>
            <person name="Hansen N.F."/>
            <person name="Johnson-Hopson C."/>
            <person name="Khan S."/>
            <person name="Kim C."/>
            <person name="Lam B."/>
            <person name="Miranda M."/>
            <person name="Nguyen M."/>
            <person name="Palm C.J."/>
            <person name="Shinn P."/>
            <person name="Southwick A."/>
            <person name="Davis R.W."/>
            <person name="Ecker J.R."/>
            <person name="Federspiel N.A."/>
            <person name="Theologis A."/>
        </authorList>
    </citation>
    <scope>NUCLEOTIDE SEQUENCE</scope>
</reference>
<dbReference type="InterPro" id="IPR038796">
    <property type="entry name" value="At1g76070-like"/>
</dbReference>